<protein>
    <submittedName>
        <fullName evidence="3">Spx/MgsR family RNA polymerase-binding regulatory protein</fullName>
    </submittedName>
</protein>
<evidence type="ECO:0000313" key="4">
    <source>
        <dbReference type="Proteomes" id="UP000316649"/>
    </source>
</evidence>
<dbReference type="InterPro" id="IPR036249">
    <property type="entry name" value="Thioredoxin-like_sf"/>
</dbReference>
<dbReference type="Gene3D" id="3.40.30.10">
    <property type="entry name" value="Glutaredoxin"/>
    <property type="match status" value="1"/>
</dbReference>
<dbReference type="PANTHER" id="PTHR30041:SF8">
    <property type="entry name" value="PROTEIN YFFB"/>
    <property type="match status" value="1"/>
</dbReference>
<dbReference type="AlphaFoldDB" id="A0A557RZH8"/>
<dbReference type="RefSeq" id="WP_144360268.1">
    <property type="nucleotide sequence ID" value="NZ_VMNH01000024.1"/>
</dbReference>
<reference evidence="3 4" key="1">
    <citation type="submission" date="2019-07" db="EMBL/GenBank/DDBJ databases">
        <title>The pathways for chlorine oxyanion respiration interact through the shared metabolite chlorate.</title>
        <authorList>
            <person name="Barnum T.P."/>
            <person name="Cheng Y."/>
            <person name="Hill K.A."/>
            <person name="Lucas L.N."/>
            <person name="Carlson H.K."/>
            <person name="Coates J.D."/>
        </authorList>
    </citation>
    <scope>NUCLEOTIDE SEQUENCE [LARGE SCALE GENOMIC DNA]</scope>
    <source>
        <strain evidence="3 4">BK-1</strain>
    </source>
</reference>
<dbReference type="OrthoDB" id="9803749at2"/>
<dbReference type="NCBIfam" id="TIGR01617">
    <property type="entry name" value="arsC_related"/>
    <property type="match status" value="1"/>
</dbReference>
<accession>A0A557RZH8</accession>
<organism evidence="3 4">
    <name type="scientific">Sedimenticola selenatireducens</name>
    <dbReference type="NCBI Taxonomy" id="191960"/>
    <lineage>
        <taxon>Bacteria</taxon>
        <taxon>Pseudomonadati</taxon>
        <taxon>Pseudomonadota</taxon>
        <taxon>Gammaproteobacteria</taxon>
        <taxon>Chromatiales</taxon>
        <taxon>Sedimenticolaceae</taxon>
        <taxon>Sedimenticola</taxon>
    </lineage>
</organism>
<dbReference type="SUPFAM" id="SSF52833">
    <property type="entry name" value="Thioredoxin-like"/>
    <property type="match status" value="1"/>
</dbReference>
<dbReference type="InterPro" id="IPR006504">
    <property type="entry name" value="Tscrpt_reg_Spx/MgsR"/>
</dbReference>
<sequence length="122" mass="14047">MGKLRAYLYSNCGTCRKAKKYFGERQIDFEEIAIREQPPSLIELRQMLDAYQGDVRKLFNTSGQDYRQGGYKDKLNQLTPEQALSALAENGNLIKRPFVISDTVALVGFNTEQWDSYFVHND</sequence>
<comment type="caution">
    <text evidence="3">The sequence shown here is derived from an EMBL/GenBank/DDBJ whole genome shotgun (WGS) entry which is preliminary data.</text>
</comment>
<dbReference type="EMBL" id="VMNH01000024">
    <property type="protein sequence ID" value="TVO70554.1"/>
    <property type="molecule type" value="Genomic_DNA"/>
</dbReference>
<proteinExistence type="inferred from homology"/>
<dbReference type="Proteomes" id="UP000316649">
    <property type="component" value="Unassembled WGS sequence"/>
</dbReference>
<comment type="similarity">
    <text evidence="1 2">Belongs to the ArsC family.</text>
</comment>
<name>A0A557RZH8_9GAMM</name>
<dbReference type="Pfam" id="PF03960">
    <property type="entry name" value="ArsC"/>
    <property type="match status" value="1"/>
</dbReference>
<dbReference type="PROSITE" id="PS51353">
    <property type="entry name" value="ARSC"/>
    <property type="match status" value="1"/>
</dbReference>
<keyword evidence="4" id="KW-1185">Reference proteome</keyword>
<evidence type="ECO:0000256" key="1">
    <source>
        <dbReference type="ARBA" id="ARBA00007198"/>
    </source>
</evidence>
<dbReference type="PANTHER" id="PTHR30041">
    <property type="entry name" value="ARSENATE REDUCTASE"/>
    <property type="match status" value="1"/>
</dbReference>
<evidence type="ECO:0000256" key="2">
    <source>
        <dbReference type="PROSITE-ProRule" id="PRU01282"/>
    </source>
</evidence>
<gene>
    <name evidence="3" type="ORF">FHP88_16850</name>
</gene>
<dbReference type="InterPro" id="IPR006660">
    <property type="entry name" value="Arsenate_reductase-like"/>
</dbReference>
<evidence type="ECO:0000313" key="3">
    <source>
        <dbReference type="EMBL" id="TVO70554.1"/>
    </source>
</evidence>